<sequence length="233" mass="25295">MPSEMITIKSPDGDFPAYRAAPEGGGPGPALVVIQEIFGINLVMRDICDDLAGQGYVAICPDLFWRLEPGVELTDKTKAEWDKAFDLMSRFDPDTGVKDIAETIAVARRDKQSTGKAGAIGYCLGGLLAYLTACRTDAEACVGYYGVNIPKFLDEAKNISGHLMLHVAGKDQFVDAKAQKAMHDGLDDNPHVTLHDYPEQDHAFARVGGEHFDARAADLANTRTRAFLQTHLG</sequence>
<keyword evidence="3" id="KW-0378">Hydrolase</keyword>
<dbReference type="EC" id="3.1.-.-" evidence="3"/>
<dbReference type="PANTHER" id="PTHR46623">
    <property type="entry name" value="CARBOXYMETHYLENEBUTENOLIDASE-RELATED"/>
    <property type="match status" value="1"/>
</dbReference>
<dbReference type="GO" id="GO:0016787">
    <property type="term" value="F:hydrolase activity"/>
    <property type="evidence" value="ECO:0007669"/>
    <property type="project" value="UniProtKB-KW"/>
</dbReference>
<dbReference type="Proteomes" id="UP001310692">
    <property type="component" value="Unassembled WGS sequence"/>
</dbReference>
<dbReference type="InterPro" id="IPR002925">
    <property type="entry name" value="Dienelactn_hydro"/>
</dbReference>
<evidence type="ECO:0000256" key="1">
    <source>
        <dbReference type="SAM" id="MobiDB-lite"/>
    </source>
</evidence>
<proteinExistence type="predicted"/>
<dbReference type="RefSeq" id="WP_330194906.1">
    <property type="nucleotide sequence ID" value="NZ_JAZDRO010000001.1"/>
</dbReference>
<evidence type="ECO:0000313" key="3">
    <source>
        <dbReference type="EMBL" id="MEE2565369.1"/>
    </source>
</evidence>
<feature type="region of interest" description="Disordered" evidence="1">
    <location>
        <begin position="1"/>
        <end position="21"/>
    </location>
</feature>
<feature type="domain" description="Dienelactone hydrolase" evidence="2">
    <location>
        <begin position="15"/>
        <end position="231"/>
    </location>
</feature>
<keyword evidence="4" id="KW-1185">Reference proteome</keyword>
<dbReference type="SUPFAM" id="SSF53474">
    <property type="entry name" value="alpha/beta-Hydrolases"/>
    <property type="match status" value="1"/>
</dbReference>
<dbReference type="Pfam" id="PF01738">
    <property type="entry name" value="DLH"/>
    <property type="match status" value="1"/>
</dbReference>
<dbReference type="PANTHER" id="PTHR46623:SF6">
    <property type="entry name" value="ALPHA_BETA-HYDROLASES SUPERFAMILY PROTEIN"/>
    <property type="match status" value="1"/>
</dbReference>
<evidence type="ECO:0000313" key="4">
    <source>
        <dbReference type="Proteomes" id="UP001310692"/>
    </source>
</evidence>
<protein>
    <submittedName>
        <fullName evidence="3">Dienelactone hydrolase family protein</fullName>
        <ecNumber evidence="3">3.1.-.-</ecNumber>
    </submittedName>
</protein>
<evidence type="ECO:0000259" key="2">
    <source>
        <dbReference type="Pfam" id="PF01738"/>
    </source>
</evidence>
<dbReference type="InterPro" id="IPR029058">
    <property type="entry name" value="AB_hydrolase_fold"/>
</dbReference>
<dbReference type="EMBL" id="JAZDRO010000001">
    <property type="protein sequence ID" value="MEE2565369.1"/>
    <property type="molecule type" value="Genomic_DNA"/>
</dbReference>
<name>A0ABU7LUY3_9PROT</name>
<reference evidence="3 4" key="1">
    <citation type="submission" date="2024-01" db="EMBL/GenBank/DDBJ databases">
        <title>Hyphobacterium bacterium isolated from marine sediment.</title>
        <authorList>
            <person name="Zhao S."/>
        </authorList>
    </citation>
    <scope>NUCLEOTIDE SEQUENCE [LARGE SCALE GENOMIC DNA]</scope>
    <source>
        <strain evidence="3 4">Y60-23</strain>
    </source>
</reference>
<gene>
    <name evidence="3" type="ORF">V0U35_01655</name>
</gene>
<comment type="caution">
    <text evidence="3">The sequence shown here is derived from an EMBL/GenBank/DDBJ whole genome shotgun (WGS) entry which is preliminary data.</text>
</comment>
<dbReference type="InterPro" id="IPR051049">
    <property type="entry name" value="Dienelactone_hydrolase-like"/>
</dbReference>
<organism evidence="3 4">
    <name type="scientific">Hyphobacterium marinum</name>
    <dbReference type="NCBI Taxonomy" id="3116574"/>
    <lineage>
        <taxon>Bacteria</taxon>
        <taxon>Pseudomonadati</taxon>
        <taxon>Pseudomonadota</taxon>
        <taxon>Alphaproteobacteria</taxon>
        <taxon>Maricaulales</taxon>
        <taxon>Maricaulaceae</taxon>
        <taxon>Hyphobacterium</taxon>
    </lineage>
</organism>
<dbReference type="Gene3D" id="3.40.50.1820">
    <property type="entry name" value="alpha/beta hydrolase"/>
    <property type="match status" value="1"/>
</dbReference>
<accession>A0ABU7LUY3</accession>